<dbReference type="GO" id="GO:0016020">
    <property type="term" value="C:membrane"/>
    <property type="evidence" value="ECO:0007669"/>
    <property type="project" value="UniProtKB-SubCell"/>
</dbReference>
<feature type="transmembrane region" description="Helical" evidence="6">
    <location>
        <begin position="43"/>
        <end position="62"/>
    </location>
</feature>
<keyword evidence="9" id="KW-1185">Reference proteome</keyword>
<evidence type="ECO:0000256" key="2">
    <source>
        <dbReference type="ARBA" id="ARBA00007362"/>
    </source>
</evidence>
<gene>
    <name evidence="8" type="ORF">KSX_43990</name>
</gene>
<dbReference type="SUPFAM" id="SSF103481">
    <property type="entry name" value="Multidrug resistance efflux transporter EmrE"/>
    <property type="match status" value="2"/>
</dbReference>
<evidence type="ECO:0000256" key="4">
    <source>
        <dbReference type="ARBA" id="ARBA00022989"/>
    </source>
</evidence>
<feature type="transmembrane region" description="Helical" evidence="6">
    <location>
        <begin position="221"/>
        <end position="239"/>
    </location>
</feature>
<comment type="similarity">
    <text evidence="2">Belongs to the EamA transporter family.</text>
</comment>
<sequence>MRSQGSFQRDFWFIVAASVAWGTVGVANQAIYAHTATNALSLAFFRLAIAAPLFLIACLRLLGRRFLSIKLRDLGVMVLMGAMQALYQASYSAAIAYSGVTISTLIALCVAPIIVVLCSTFLMHERPTRSTLLALLCAFFGTILLVVSRTDPQQGNFSLVGIGLALLSATGYAAFILFGRLFTTSYHSVQINFVAFGTGALILLAFALPGGLVATYPTGDWLLLFYLGSIPTALAYGLFQAGMRSVSATAASIITLFEPLTAALLAWLLFHEQLGPFGILGGLLLVGALLLLAYKK</sequence>
<dbReference type="Pfam" id="PF00892">
    <property type="entry name" value="EamA"/>
    <property type="match status" value="2"/>
</dbReference>
<evidence type="ECO:0000256" key="5">
    <source>
        <dbReference type="ARBA" id="ARBA00023136"/>
    </source>
</evidence>
<reference evidence="8" key="1">
    <citation type="submission" date="2020-10" db="EMBL/GenBank/DDBJ databases">
        <title>Taxonomic study of unclassified bacteria belonging to the class Ktedonobacteria.</title>
        <authorList>
            <person name="Yabe S."/>
            <person name="Wang C.M."/>
            <person name="Zheng Y."/>
            <person name="Sakai Y."/>
            <person name="Cavaletti L."/>
            <person name="Monciardini P."/>
            <person name="Donadio S."/>
        </authorList>
    </citation>
    <scope>NUCLEOTIDE SEQUENCE</scope>
    <source>
        <strain evidence="8">SOSP1-1</strain>
    </source>
</reference>
<comment type="subcellular location">
    <subcellularLocation>
        <location evidence="1">Membrane</location>
        <topology evidence="1">Multi-pass membrane protein</topology>
    </subcellularLocation>
</comment>
<feature type="transmembrane region" description="Helical" evidence="6">
    <location>
        <begin position="74"/>
        <end position="96"/>
    </location>
</feature>
<feature type="transmembrane region" description="Helical" evidence="6">
    <location>
        <begin position="159"/>
        <end position="179"/>
    </location>
</feature>
<evidence type="ECO:0000256" key="6">
    <source>
        <dbReference type="SAM" id="Phobius"/>
    </source>
</evidence>
<feature type="transmembrane region" description="Helical" evidence="6">
    <location>
        <begin position="12"/>
        <end position="31"/>
    </location>
</feature>
<feature type="transmembrane region" description="Helical" evidence="6">
    <location>
        <begin position="102"/>
        <end position="123"/>
    </location>
</feature>
<dbReference type="InterPro" id="IPR037185">
    <property type="entry name" value="EmrE-like"/>
</dbReference>
<name>A0A8J3HZW1_9CHLR</name>
<dbReference type="RefSeq" id="WP_220195624.1">
    <property type="nucleotide sequence ID" value="NZ_BNJF01000002.1"/>
</dbReference>
<keyword evidence="5 6" id="KW-0472">Membrane</keyword>
<feature type="domain" description="EamA" evidence="7">
    <location>
        <begin position="12"/>
        <end position="146"/>
    </location>
</feature>
<accession>A0A8J3HZW1</accession>
<dbReference type="EMBL" id="BNJF01000002">
    <property type="protein sequence ID" value="GHO46236.1"/>
    <property type="molecule type" value="Genomic_DNA"/>
</dbReference>
<proteinExistence type="inferred from homology"/>
<dbReference type="InterPro" id="IPR050638">
    <property type="entry name" value="AA-Vitamin_Transporters"/>
</dbReference>
<feature type="domain" description="EamA" evidence="7">
    <location>
        <begin position="160"/>
        <end position="293"/>
    </location>
</feature>
<evidence type="ECO:0000313" key="9">
    <source>
        <dbReference type="Proteomes" id="UP000612362"/>
    </source>
</evidence>
<protein>
    <submittedName>
        <fullName evidence="8">Membrane protein</fullName>
    </submittedName>
</protein>
<evidence type="ECO:0000259" key="7">
    <source>
        <dbReference type="Pfam" id="PF00892"/>
    </source>
</evidence>
<keyword evidence="3 6" id="KW-0812">Transmembrane</keyword>
<dbReference type="PANTHER" id="PTHR32322">
    <property type="entry name" value="INNER MEMBRANE TRANSPORTER"/>
    <property type="match status" value="1"/>
</dbReference>
<dbReference type="Proteomes" id="UP000612362">
    <property type="component" value="Unassembled WGS sequence"/>
</dbReference>
<feature type="transmembrane region" description="Helical" evidence="6">
    <location>
        <begin position="246"/>
        <end position="270"/>
    </location>
</feature>
<comment type="caution">
    <text evidence="8">The sequence shown here is derived from an EMBL/GenBank/DDBJ whole genome shotgun (WGS) entry which is preliminary data.</text>
</comment>
<organism evidence="8 9">
    <name type="scientific">Ktedonospora formicarum</name>
    <dbReference type="NCBI Taxonomy" id="2778364"/>
    <lineage>
        <taxon>Bacteria</taxon>
        <taxon>Bacillati</taxon>
        <taxon>Chloroflexota</taxon>
        <taxon>Ktedonobacteria</taxon>
        <taxon>Ktedonobacterales</taxon>
        <taxon>Ktedonobacteraceae</taxon>
        <taxon>Ktedonospora</taxon>
    </lineage>
</organism>
<dbReference type="InterPro" id="IPR000620">
    <property type="entry name" value="EamA_dom"/>
</dbReference>
<feature type="transmembrane region" description="Helical" evidence="6">
    <location>
        <begin position="130"/>
        <end position="147"/>
    </location>
</feature>
<evidence type="ECO:0000256" key="1">
    <source>
        <dbReference type="ARBA" id="ARBA00004141"/>
    </source>
</evidence>
<feature type="transmembrane region" description="Helical" evidence="6">
    <location>
        <begin position="276"/>
        <end position="294"/>
    </location>
</feature>
<dbReference type="PANTHER" id="PTHR32322:SF2">
    <property type="entry name" value="EAMA DOMAIN-CONTAINING PROTEIN"/>
    <property type="match status" value="1"/>
</dbReference>
<evidence type="ECO:0000256" key="3">
    <source>
        <dbReference type="ARBA" id="ARBA00022692"/>
    </source>
</evidence>
<keyword evidence="4 6" id="KW-1133">Transmembrane helix</keyword>
<dbReference type="AlphaFoldDB" id="A0A8J3HZW1"/>
<evidence type="ECO:0000313" key="8">
    <source>
        <dbReference type="EMBL" id="GHO46236.1"/>
    </source>
</evidence>
<feature type="transmembrane region" description="Helical" evidence="6">
    <location>
        <begin position="191"/>
        <end position="215"/>
    </location>
</feature>